<dbReference type="InterPro" id="IPR011051">
    <property type="entry name" value="RmlC_Cupin_sf"/>
</dbReference>
<reference evidence="2" key="2">
    <citation type="submission" date="2020-09" db="EMBL/GenBank/DDBJ databases">
        <title>Reference genome assembly for Australian Ascochyta lentis isolate Al4.</title>
        <authorList>
            <person name="Lee R.C."/>
            <person name="Farfan-Caceres L.M."/>
            <person name="Debler J.W."/>
            <person name="Williams A.H."/>
            <person name="Henares B.M."/>
        </authorList>
    </citation>
    <scope>NUCLEOTIDE SEQUENCE</scope>
    <source>
        <strain evidence="2">Al4</strain>
    </source>
</reference>
<reference evidence="2" key="1">
    <citation type="submission" date="2018-12" db="EMBL/GenBank/DDBJ databases">
        <authorList>
            <person name="Syme R.A."/>
            <person name="Farfan-Caceres L."/>
            <person name="Lichtenzveig J."/>
        </authorList>
    </citation>
    <scope>NUCLEOTIDE SEQUENCE</scope>
    <source>
        <strain evidence="2">Al4</strain>
    </source>
</reference>
<evidence type="ECO:0000313" key="2">
    <source>
        <dbReference type="EMBL" id="KAF9691998.1"/>
    </source>
</evidence>
<dbReference type="PANTHER" id="PTHR36156:SF2">
    <property type="entry name" value="CUPIN TYPE-2 DOMAIN-CONTAINING PROTEIN"/>
    <property type="match status" value="1"/>
</dbReference>
<dbReference type="EMBL" id="RZGK01000019">
    <property type="protein sequence ID" value="KAF9691998.1"/>
    <property type="molecule type" value="Genomic_DNA"/>
</dbReference>
<gene>
    <name evidence="2" type="ORF">EKO04_010154</name>
</gene>
<dbReference type="Gene3D" id="2.60.120.10">
    <property type="entry name" value="Jelly Rolls"/>
    <property type="match status" value="1"/>
</dbReference>
<feature type="domain" description="Cupin type-2" evidence="1">
    <location>
        <begin position="88"/>
        <end position="156"/>
    </location>
</feature>
<evidence type="ECO:0000313" key="3">
    <source>
        <dbReference type="Proteomes" id="UP000651452"/>
    </source>
</evidence>
<dbReference type="SUPFAM" id="SSF51182">
    <property type="entry name" value="RmlC-like cupins"/>
    <property type="match status" value="1"/>
</dbReference>
<dbReference type="AlphaFoldDB" id="A0A8H7IYW3"/>
<sequence length="186" mass="20423">MSAQKPITHFGLRDITRYTTTVDSNGNGVFSRADQGDFEATMGDRRVARFDLFQAGQVPLNINDGADIKWSGENQPGLHVPNGVAFRMMDFAPEGGSDWHRAALFAFVIIVEGELELSLDGGETKVLLPGDTTLVRGPSHKVRNPSTAKPCRTLWVLLDITPTHINGKLLKHEMGHHTGEYQEGSK</sequence>
<proteinExistence type="predicted"/>
<dbReference type="PANTHER" id="PTHR36156">
    <property type="entry name" value="SLR2101 PROTEIN"/>
    <property type="match status" value="1"/>
</dbReference>
<dbReference type="OrthoDB" id="5840532at2759"/>
<dbReference type="InterPro" id="IPR013096">
    <property type="entry name" value="Cupin_2"/>
</dbReference>
<dbReference type="InterPro" id="IPR047142">
    <property type="entry name" value="OryJ/VirC-like"/>
</dbReference>
<accession>A0A8H7IYW3</accession>
<dbReference type="Proteomes" id="UP000651452">
    <property type="component" value="Unassembled WGS sequence"/>
</dbReference>
<keyword evidence="3" id="KW-1185">Reference proteome</keyword>
<comment type="caution">
    <text evidence="2">The sequence shown here is derived from an EMBL/GenBank/DDBJ whole genome shotgun (WGS) entry which is preliminary data.</text>
</comment>
<dbReference type="Pfam" id="PF07883">
    <property type="entry name" value="Cupin_2"/>
    <property type="match status" value="1"/>
</dbReference>
<name>A0A8H7IYW3_9PLEO</name>
<dbReference type="InterPro" id="IPR014710">
    <property type="entry name" value="RmlC-like_jellyroll"/>
</dbReference>
<evidence type="ECO:0000259" key="1">
    <source>
        <dbReference type="Pfam" id="PF07883"/>
    </source>
</evidence>
<protein>
    <recommendedName>
        <fullName evidence="1">Cupin type-2 domain-containing protein</fullName>
    </recommendedName>
</protein>
<organism evidence="2 3">
    <name type="scientific">Ascochyta lentis</name>
    <dbReference type="NCBI Taxonomy" id="205686"/>
    <lineage>
        <taxon>Eukaryota</taxon>
        <taxon>Fungi</taxon>
        <taxon>Dikarya</taxon>
        <taxon>Ascomycota</taxon>
        <taxon>Pezizomycotina</taxon>
        <taxon>Dothideomycetes</taxon>
        <taxon>Pleosporomycetidae</taxon>
        <taxon>Pleosporales</taxon>
        <taxon>Pleosporineae</taxon>
        <taxon>Didymellaceae</taxon>
        <taxon>Ascochyta</taxon>
    </lineage>
</organism>